<dbReference type="SUPFAM" id="SSF69593">
    <property type="entry name" value="Glycerol-3-phosphate (1)-acyltransferase"/>
    <property type="match status" value="1"/>
</dbReference>
<dbReference type="GO" id="GO:0006072">
    <property type="term" value="P:glycerol-3-phosphate metabolic process"/>
    <property type="evidence" value="ECO:0007669"/>
    <property type="project" value="TreeGrafter"/>
</dbReference>
<dbReference type="EMBL" id="KK113603">
    <property type="protein sequence ID" value="KFM60573.1"/>
    <property type="molecule type" value="Genomic_DNA"/>
</dbReference>
<feature type="domain" description="Phospholipid/glycerol acyltransferase" evidence="7">
    <location>
        <begin position="256"/>
        <end position="388"/>
    </location>
</feature>
<sequence>MADLIQNVQQVYQKWEKRSAPNVRYRKNRNQFPHSVSSTNNEGAAYVPDHGNYRQIRDKRNKYRPRIQNFKLPKYDGLAQFKMAPSIFPESKSRPFMGSACAKCVPLSKASILDPSVYSLGVNNALHIPFFHSRNHFNLHMNDVLKLLKPQKPVYLDVSTKVLSSKSVLSAIDKAVEMHEKGYNTGDDIAISKAKVELYEKAKTILYTMKASISTLCLNLSSVFLHCIFNKVFNGILIHKGQIEILKSVSQENIPVIYLPVHRSNFDYMLISFILYRNSLKIPLVAADEKLYIPFWRYLMKFLGVFFVRKHLDCDQNETDYVYKAVLKSYITESLKSGQNLEFFTEGDLSISGKPRLPEVGLLSIVVDSLLTGSIEDVYISPVSISYEKIIERNFVRELLGHPKDKESFFSVLHSIWKMLHLNFGNVRVNFGQPYSLKEFLSSSKPKSLTIPDDNSSPESASSESSNPINRDLIKEQHQALVNKLAHHVIYDATFSTSLMSTHLLAFLFVSRYRKGATQQQLQSGMEWLRAQLLIKKHDLGFTGESLPAIKYAVDSLGNNLIMSEIIEMEWTSSDLENNNVKVIVYKPVMKLPHVLELQYYANSVMPFFLLESMIVNSLYCLVDVDICHFRLCDSKLYVSRDKLIDKALELNSMLQYEFIAASPCADISLLLNDVLDELIEKEYLHVAGATVVHHNRNLQHSRKSAMAFDESDEEEELQCAREQQLKIDLKEESICHLEFLRNILSPYIESYWLSACALLKLINEVKEESVFIQEIQETAQ</sequence>
<gene>
    <name evidence="8" type="ORF">X975_18081</name>
</gene>
<evidence type="ECO:0000313" key="8">
    <source>
        <dbReference type="EMBL" id="KFM60573.1"/>
    </source>
</evidence>
<dbReference type="CDD" id="cd07993">
    <property type="entry name" value="LPLAT_DHAPAT-like"/>
    <property type="match status" value="1"/>
</dbReference>
<dbReference type="Proteomes" id="UP000054359">
    <property type="component" value="Unassembled WGS sequence"/>
</dbReference>
<dbReference type="GO" id="GO:0004366">
    <property type="term" value="F:glycerol-3-phosphate O-acyltransferase activity"/>
    <property type="evidence" value="ECO:0007669"/>
    <property type="project" value="TreeGrafter"/>
</dbReference>
<evidence type="ECO:0000256" key="4">
    <source>
        <dbReference type="ARBA" id="ARBA00023136"/>
    </source>
</evidence>
<keyword evidence="4" id="KW-0472">Membrane</keyword>
<dbReference type="InterPro" id="IPR041728">
    <property type="entry name" value="GPAT/DHAPAT_LPLAT"/>
</dbReference>
<organism evidence="8 9">
    <name type="scientific">Stegodyphus mimosarum</name>
    <name type="common">African social velvet spider</name>
    <dbReference type="NCBI Taxonomy" id="407821"/>
    <lineage>
        <taxon>Eukaryota</taxon>
        <taxon>Metazoa</taxon>
        <taxon>Ecdysozoa</taxon>
        <taxon>Arthropoda</taxon>
        <taxon>Chelicerata</taxon>
        <taxon>Arachnida</taxon>
        <taxon>Araneae</taxon>
        <taxon>Araneomorphae</taxon>
        <taxon>Entelegynae</taxon>
        <taxon>Eresoidea</taxon>
        <taxon>Eresidae</taxon>
        <taxon>Stegodyphus</taxon>
    </lineage>
</organism>
<keyword evidence="5" id="KW-0012">Acyltransferase</keyword>
<evidence type="ECO:0000256" key="5">
    <source>
        <dbReference type="ARBA" id="ARBA00023315"/>
    </source>
</evidence>
<feature type="region of interest" description="Disordered" evidence="6">
    <location>
        <begin position="448"/>
        <end position="467"/>
    </location>
</feature>
<protein>
    <recommendedName>
        <fullName evidence="7">Phospholipid/glycerol acyltransferase domain-containing protein</fullName>
    </recommendedName>
</protein>
<dbReference type="GO" id="GO:0006631">
    <property type="term" value="P:fatty acid metabolic process"/>
    <property type="evidence" value="ECO:0007669"/>
    <property type="project" value="TreeGrafter"/>
</dbReference>
<accession>A0A087T634</accession>
<dbReference type="InterPro" id="IPR045520">
    <property type="entry name" value="GPAT/DHAPAT_C"/>
</dbReference>
<dbReference type="PANTHER" id="PTHR12563:SF23">
    <property type="entry name" value="BCDNA.GH07066"/>
    <property type="match status" value="1"/>
</dbReference>
<feature type="non-terminal residue" evidence="8">
    <location>
        <position position="781"/>
    </location>
</feature>
<feature type="compositionally biased region" description="Low complexity" evidence="6">
    <location>
        <begin position="455"/>
        <end position="467"/>
    </location>
</feature>
<keyword evidence="3" id="KW-0808">Transferase</keyword>
<dbReference type="InterPro" id="IPR002123">
    <property type="entry name" value="Plipid/glycerol_acylTrfase"/>
</dbReference>
<dbReference type="Pfam" id="PF01553">
    <property type="entry name" value="Acyltransferase"/>
    <property type="match status" value="1"/>
</dbReference>
<reference evidence="8 9" key="1">
    <citation type="submission" date="2013-11" db="EMBL/GenBank/DDBJ databases">
        <title>Genome sequencing of Stegodyphus mimosarum.</title>
        <authorList>
            <person name="Bechsgaard J."/>
        </authorList>
    </citation>
    <scope>NUCLEOTIDE SEQUENCE [LARGE SCALE GENOMIC DNA]</scope>
</reference>
<dbReference type="Pfam" id="PF19277">
    <property type="entry name" value="GPAT_C"/>
    <property type="match status" value="1"/>
</dbReference>
<comment type="subcellular location">
    <subcellularLocation>
        <location evidence="1">Membrane</location>
    </subcellularLocation>
</comment>
<keyword evidence="9" id="KW-1185">Reference proteome</keyword>
<dbReference type="InterPro" id="IPR022284">
    <property type="entry name" value="GPAT/DHAPAT"/>
</dbReference>
<dbReference type="PANTHER" id="PTHR12563">
    <property type="entry name" value="GLYCEROL-3-PHOSPHATE ACYLTRANSFERASE"/>
    <property type="match status" value="1"/>
</dbReference>
<dbReference type="AlphaFoldDB" id="A0A087T634"/>
<dbReference type="GO" id="GO:0019432">
    <property type="term" value="P:triglyceride biosynthetic process"/>
    <property type="evidence" value="ECO:0007669"/>
    <property type="project" value="TreeGrafter"/>
</dbReference>
<dbReference type="OMA" id="RCKHTNE"/>
<comment type="similarity">
    <text evidence="2">Belongs to the GPAT/DAPAT family.</text>
</comment>
<evidence type="ECO:0000256" key="2">
    <source>
        <dbReference type="ARBA" id="ARBA00007937"/>
    </source>
</evidence>
<name>A0A087T634_STEMI</name>
<evidence type="ECO:0000313" key="9">
    <source>
        <dbReference type="Proteomes" id="UP000054359"/>
    </source>
</evidence>
<dbReference type="GO" id="GO:0031966">
    <property type="term" value="C:mitochondrial membrane"/>
    <property type="evidence" value="ECO:0007669"/>
    <property type="project" value="TreeGrafter"/>
</dbReference>
<evidence type="ECO:0000256" key="1">
    <source>
        <dbReference type="ARBA" id="ARBA00004370"/>
    </source>
</evidence>
<proteinExistence type="inferred from homology"/>
<evidence type="ECO:0000259" key="7">
    <source>
        <dbReference type="SMART" id="SM00563"/>
    </source>
</evidence>
<evidence type="ECO:0000256" key="3">
    <source>
        <dbReference type="ARBA" id="ARBA00022679"/>
    </source>
</evidence>
<dbReference type="SMART" id="SM00563">
    <property type="entry name" value="PlsC"/>
    <property type="match status" value="1"/>
</dbReference>
<evidence type="ECO:0000256" key="6">
    <source>
        <dbReference type="SAM" id="MobiDB-lite"/>
    </source>
</evidence>
<dbReference type="STRING" id="407821.A0A087T634"/>
<dbReference type="OrthoDB" id="5962536at2759"/>
<dbReference type="GO" id="GO:0008654">
    <property type="term" value="P:phospholipid biosynthetic process"/>
    <property type="evidence" value="ECO:0007669"/>
    <property type="project" value="TreeGrafter"/>
</dbReference>